<keyword evidence="1" id="KW-0175">Coiled coil</keyword>
<evidence type="ECO:0000256" key="1">
    <source>
        <dbReference type="SAM" id="Coils"/>
    </source>
</evidence>
<name>A0A176WRG0_MARPO</name>
<sequence length="645" mass="71630">MAAGVGADLAHMEAQFCGLVGVEGCRSSFVENGDFVGRFYDSAIVRFSAVYARFVTRTLFVQYARCPAHGEWDDDRKAHSLQFHNPQANWTISCVCMTQIPKVTPVGVNVLFRRSGVPRGCPTHQPVTVFGVEGTTSARGFPVDHVALGGLPRKRQTEMVYTAQRRGDGGPLRPAGAENSKRHTGNGPEGSVQPKGRGWEGTSRERDAYSSELATGNCCEIRIWGRLNDKYKILKRVTQHRDDVKRRLEAQLADKREAESQRKWRIEHGERNAKLREQLRTSSNDLIKAKARGEEQKKRLDARTNALERASNEVQPITHSVIVETMQILTRKHRDLLGKYYPDLICTKNLSYIFGAIVESYGTLSICSHSSQRRFRGVIIKSMAAGVVLGHPTNTSWLHRERLVKVFAFCVFSEVICEEYPLFLPRENGAAEELGHSSSSSHSLGLSLTEGSRSANRDMDVDASLVRCSTSSSSSSKETHKDVQKGIKMLKRSVASVNVYGYNLLSMQVPSDLSTFESFAELLSILISKEPRARSSRGSQQPNGRFGLSEGHTSRLASCPSSMLEEVKPVSDILDPAPSSKGKVNNWNIGDFLDVGDSEHTEEGGRVSESVFDGWDLVEHPTLPPPPDSEDIEHWTRAMFYDATK</sequence>
<keyword evidence="4" id="KW-1185">Reference proteome</keyword>
<accession>A0A176WRG0</accession>
<protein>
    <submittedName>
        <fullName evidence="3">Uncharacterized protein</fullName>
    </submittedName>
</protein>
<gene>
    <name evidence="3" type="ORF">AXG93_4461s1020</name>
</gene>
<organism evidence="3 4">
    <name type="scientific">Marchantia polymorpha subsp. ruderalis</name>
    <dbReference type="NCBI Taxonomy" id="1480154"/>
    <lineage>
        <taxon>Eukaryota</taxon>
        <taxon>Viridiplantae</taxon>
        <taxon>Streptophyta</taxon>
        <taxon>Embryophyta</taxon>
        <taxon>Marchantiophyta</taxon>
        <taxon>Marchantiopsida</taxon>
        <taxon>Marchantiidae</taxon>
        <taxon>Marchantiales</taxon>
        <taxon>Marchantiaceae</taxon>
        <taxon>Marchantia</taxon>
    </lineage>
</organism>
<evidence type="ECO:0000313" key="3">
    <source>
        <dbReference type="EMBL" id="OAE35123.1"/>
    </source>
</evidence>
<evidence type="ECO:0000313" key="4">
    <source>
        <dbReference type="Proteomes" id="UP000077202"/>
    </source>
</evidence>
<dbReference type="EMBL" id="LVLJ01000253">
    <property type="protein sequence ID" value="OAE35123.1"/>
    <property type="molecule type" value="Genomic_DNA"/>
</dbReference>
<comment type="caution">
    <text evidence="3">The sequence shown here is derived from an EMBL/GenBank/DDBJ whole genome shotgun (WGS) entry which is preliminary data.</text>
</comment>
<feature type="coiled-coil region" evidence="1">
    <location>
        <begin position="241"/>
        <end position="310"/>
    </location>
</feature>
<feature type="region of interest" description="Disordered" evidence="2">
    <location>
        <begin position="162"/>
        <end position="204"/>
    </location>
</feature>
<evidence type="ECO:0000256" key="2">
    <source>
        <dbReference type="SAM" id="MobiDB-lite"/>
    </source>
</evidence>
<reference evidence="3" key="1">
    <citation type="submission" date="2016-03" db="EMBL/GenBank/DDBJ databases">
        <title>Mechanisms controlling the formation of the plant cell surface in tip-growing cells are functionally conserved among land plants.</title>
        <authorList>
            <person name="Honkanen S."/>
            <person name="Jones V.A."/>
            <person name="Morieri G."/>
            <person name="Champion C."/>
            <person name="Hetherington A.J."/>
            <person name="Kelly S."/>
            <person name="Saint-Marcoux D."/>
            <person name="Proust H."/>
            <person name="Prescott H."/>
            <person name="Dolan L."/>
        </authorList>
    </citation>
    <scope>NUCLEOTIDE SEQUENCE [LARGE SCALE GENOMIC DNA]</scope>
    <source>
        <tissue evidence="3">Whole gametophyte</tissue>
    </source>
</reference>
<dbReference type="Proteomes" id="UP000077202">
    <property type="component" value="Unassembled WGS sequence"/>
</dbReference>
<feature type="region of interest" description="Disordered" evidence="2">
    <location>
        <begin position="531"/>
        <end position="561"/>
    </location>
</feature>
<proteinExistence type="predicted"/>
<dbReference type="AlphaFoldDB" id="A0A176WRG0"/>